<dbReference type="Gene3D" id="3.10.20.90">
    <property type="entry name" value="Phosphatidylinositol 3-kinase Catalytic Subunit, Chain A, domain 1"/>
    <property type="match status" value="1"/>
</dbReference>
<sequence>MTTLKILWKEQQDMRRVQVAAMNQTLADLDGRAIHDWTSLSFRNLKDYVLHVFPDMRALERDLLMYYTDDDNEQVRVTNDAELAEAFHLMDEMARATGKTAVVKVTLVTKPKTQQQLEADQAPVDKQQKKMLDLFIDLSKLIEQWDAGSANQEVMKRDLVSLLHEPGCQEALTEIMANPKFATLFQQIAEEFRSGADFTKCLRAVAQSGDFEEIAKILLVKCPHARVQVERVLQVIQEHRNVQMLSASDVFEPISVEETKEDIGPVTAVFEDDVTCPDGTVLAPAQPFDKVWRIRNGGSTKWPVGCKLFCVGGDRMQAPDSVLIPSVQPGSTIDVSLRMIAPSKAGRYTGYWRLSTDDGTRFGQRMWVDINVVVPGSTGAEVRVPAPAAVVEQHSGAELQIPTAIPVTSAPAEPATQELTAEEIKWHEMLRALEDMGFMDKNRNIALLEQHDGDLTAVISGLL</sequence>
<evidence type="ECO:0000256" key="2">
    <source>
        <dbReference type="ARBA" id="ARBA00022723"/>
    </source>
</evidence>
<keyword evidence="2" id="KW-0479">Metal-binding</keyword>
<evidence type="ECO:0000259" key="6">
    <source>
        <dbReference type="PROSITE" id="PS50030"/>
    </source>
</evidence>
<dbReference type="PROSITE" id="PS50030">
    <property type="entry name" value="UBA"/>
    <property type="match status" value="1"/>
</dbReference>
<keyword evidence="3" id="KW-0863">Zinc-finger</keyword>
<dbReference type="Proteomes" id="UP000794436">
    <property type="component" value="Unassembled WGS sequence"/>
</dbReference>
<feature type="domain" description="UBA" evidence="6">
    <location>
        <begin position="420"/>
        <end position="463"/>
    </location>
</feature>
<dbReference type="InterPro" id="IPR015940">
    <property type="entry name" value="UBA"/>
</dbReference>
<dbReference type="OrthoDB" id="661148at2759"/>
<evidence type="ECO:0000313" key="7">
    <source>
        <dbReference type="EMBL" id="TMW56433.1"/>
    </source>
</evidence>
<keyword evidence="4" id="KW-0862">Zinc</keyword>
<dbReference type="GO" id="GO:0008270">
    <property type="term" value="F:zinc ion binding"/>
    <property type="evidence" value="ECO:0007669"/>
    <property type="project" value="UniProtKB-KW"/>
</dbReference>
<dbReference type="Gene3D" id="1.10.8.10">
    <property type="entry name" value="DNA helicase RuvA subunit, C-terminal domain"/>
    <property type="match status" value="1"/>
</dbReference>
<dbReference type="GO" id="GO:0005776">
    <property type="term" value="C:autophagosome"/>
    <property type="evidence" value="ECO:0007669"/>
    <property type="project" value="UniProtKB-SubCell"/>
</dbReference>
<dbReference type="FunFam" id="2.60.40.10:FF:000199">
    <property type="entry name" value="next to BRCA1 gene 1 protein-like"/>
    <property type="match status" value="1"/>
</dbReference>
<dbReference type="Pfam" id="PF00564">
    <property type="entry name" value="PB1"/>
    <property type="match status" value="1"/>
</dbReference>
<organism evidence="7 8">
    <name type="scientific">Pythium oligandrum</name>
    <name type="common">Mycoparasitic fungus</name>
    <dbReference type="NCBI Taxonomy" id="41045"/>
    <lineage>
        <taxon>Eukaryota</taxon>
        <taxon>Sar</taxon>
        <taxon>Stramenopiles</taxon>
        <taxon>Oomycota</taxon>
        <taxon>Peronosporomycetes</taxon>
        <taxon>Pythiales</taxon>
        <taxon>Pythiaceae</taxon>
        <taxon>Pythium</taxon>
    </lineage>
</organism>
<dbReference type="InterPro" id="IPR032350">
    <property type="entry name" value="Nbr1_FW"/>
</dbReference>
<reference evidence="7" key="1">
    <citation type="submission" date="2019-03" db="EMBL/GenBank/DDBJ databases">
        <title>Long read genome sequence of the mycoparasitic Pythium oligandrum ATCC 38472 isolated from sugarbeet rhizosphere.</title>
        <authorList>
            <person name="Gaulin E."/>
        </authorList>
    </citation>
    <scope>NUCLEOTIDE SEQUENCE</scope>
    <source>
        <strain evidence="7">ATCC 38472_TT</strain>
    </source>
</reference>
<dbReference type="CDD" id="cd14947">
    <property type="entry name" value="NBR1_like"/>
    <property type="match status" value="1"/>
</dbReference>
<comment type="subcellular location">
    <subcellularLocation>
        <location evidence="1">Cytoplasmic vesicle</location>
        <location evidence="1">Autophagosome</location>
    </subcellularLocation>
</comment>
<evidence type="ECO:0000256" key="1">
    <source>
        <dbReference type="ARBA" id="ARBA00004419"/>
    </source>
</evidence>
<evidence type="ECO:0000313" key="8">
    <source>
        <dbReference type="Proteomes" id="UP000794436"/>
    </source>
</evidence>
<dbReference type="Pfam" id="PF16158">
    <property type="entry name" value="N_BRCA1_IG"/>
    <property type="match status" value="1"/>
</dbReference>
<accession>A0A8K1C4U1</accession>
<dbReference type="SUPFAM" id="SSF54277">
    <property type="entry name" value="CAD &amp; PB1 domains"/>
    <property type="match status" value="1"/>
</dbReference>
<comment type="caution">
    <text evidence="7">The sequence shown here is derived from an EMBL/GenBank/DDBJ whole genome shotgun (WGS) entry which is preliminary data.</text>
</comment>
<keyword evidence="8" id="KW-1185">Reference proteome</keyword>
<gene>
    <name evidence="7" type="ORF">Poli38472_006443</name>
</gene>
<evidence type="ECO:0000256" key="5">
    <source>
        <dbReference type="ARBA" id="ARBA00023329"/>
    </source>
</evidence>
<keyword evidence="5" id="KW-0968">Cytoplasmic vesicle</keyword>
<dbReference type="PANTHER" id="PTHR20930">
    <property type="entry name" value="OVARIAN CARCINOMA ANTIGEN CA125-RELATED"/>
    <property type="match status" value="1"/>
</dbReference>
<dbReference type="InterPro" id="IPR013783">
    <property type="entry name" value="Ig-like_fold"/>
</dbReference>
<dbReference type="AlphaFoldDB" id="A0A8K1C4U1"/>
<dbReference type="SUPFAM" id="SSF46934">
    <property type="entry name" value="UBA-like"/>
    <property type="match status" value="1"/>
</dbReference>
<evidence type="ECO:0000256" key="4">
    <source>
        <dbReference type="ARBA" id="ARBA00022833"/>
    </source>
</evidence>
<dbReference type="InterPro" id="IPR009060">
    <property type="entry name" value="UBA-like_sf"/>
</dbReference>
<evidence type="ECO:0000256" key="3">
    <source>
        <dbReference type="ARBA" id="ARBA00022771"/>
    </source>
</evidence>
<dbReference type="PANTHER" id="PTHR20930:SF0">
    <property type="entry name" value="PROTEIN ILRUN"/>
    <property type="match status" value="1"/>
</dbReference>
<dbReference type="CDD" id="cd14319">
    <property type="entry name" value="UBA_NBR1"/>
    <property type="match status" value="1"/>
</dbReference>
<protein>
    <recommendedName>
        <fullName evidence="6">UBA domain-containing protein</fullName>
    </recommendedName>
</protein>
<dbReference type="EMBL" id="SPLM01000145">
    <property type="protein sequence ID" value="TMW56433.1"/>
    <property type="molecule type" value="Genomic_DNA"/>
</dbReference>
<dbReference type="GO" id="GO:0031410">
    <property type="term" value="C:cytoplasmic vesicle"/>
    <property type="evidence" value="ECO:0007669"/>
    <property type="project" value="UniProtKB-KW"/>
</dbReference>
<dbReference type="Gene3D" id="2.60.40.10">
    <property type="entry name" value="Immunoglobulins"/>
    <property type="match status" value="1"/>
</dbReference>
<dbReference type="InterPro" id="IPR000270">
    <property type="entry name" value="PB1_dom"/>
</dbReference>
<name>A0A8K1C4U1_PYTOL</name>
<proteinExistence type="predicted"/>